<gene>
    <name evidence="2" type="ORF">AB4875_14860</name>
</gene>
<evidence type="ECO:0000256" key="1">
    <source>
        <dbReference type="SAM" id="SignalP"/>
    </source>
</evidence>
<feature type="chain" id="PRO_5045335919" evidence="1">
    <location>
        <begin position="31"/>
        <end position="142"/>
    </location>
</feature>
<dbReference type="Proteomes" id="UP001557484">
    <property type="component" value="Unassembled WGS sequence"/>
</dbReference>
<sequence>MKFINNLSKSVVRVCLLAVSLSTMSNTASAQAEIFSLFSLNDGPLATLYTPADQLGLFPRSLENGGVFLIAGSDILLSGENPIDTLLSLGGPLKGQLIPIFDVLVDNPLTTVDYVLGGGTIISPGLTIVPQLPLLNSPLVGL</sequence>
<evidence type="ECO:0000313" key="2">
    <source>
        <dbReference type="EMBL" id="MEX1666774.1"/>
    </source>
</evidence>
<keyword evidence="3" id="KW-1185">Reference proteome</keyword>
<organism evidence="2 3">
    <name type="scientific">Zhongshania arctica</name>
    <dbReference type="NCBI Taxonomy" id="3238302"/>
    <lineage>
        <taxon>Bacteria</taxon>
        <taxon>Pseudomonadati</taxon>
        <taxon>Pseudomonadota</taxon>
        <taxon>Gammaproteobacteria</taxon>
        <taxon>Cellvibrionales</taxon>
        <taxon>Spongiibacteraceae</taxon>
        <taxon>Zhongshania</taxon>
    </lineage>
</organism>
<reference evidence="2 3" key="1">
    <citation type="journal article" date="2011" name="Int. J. Syst. Evol. Microbiol.">
        <title>Zhongshania antarctica gen. nov., sp. nov. and Zhongshania guokunii sp. nov., gammaproteobacteria respectively isolated from coastal attached (fast) ice and surface seawater of the Antarctic.</title>
        <authorList>
            <person name="Li H.J."/>
            <person name="Zhang X.Y."/>
            <person name="Chen C.X."/>
            <person name="Zhang Y.J."/>
            <person name="Gao Z.M."/>
            <person name="Yu Y."/>
            <person name="Chen X.L."/>
            <person name="Chen B."/>
            <person name="Zhang Y.Z."/>
        </authorList>
    </citation>
    <scope>NUCLEOTIDE SEQUENCE [LARGE SCALE GENOMIC DNA]</scope>
    <source>
        <strain evidence="2 3">R06B22</strain>
    </source>
</reference>
<proteinExistence type="predicted"/>
<dbReference type="EMBL" id="JBFRYB010000001">
    <property type="protein sequence ID" value="MEX1666774.1"/>
    <property type="molecule type" value="Genomic_DNA"/>
</dbReference>
<accession>A0ABV3U1A3</accession>
<dbReference type="RefSeq" id="WP_368376844.1">
    <property type="nucleotide sequence ID" value="NZ_JBFRYB010000001.1"/>
</dbReference>
<name>A0ABV3U1A3_9GAMM</name>
<protein>
    <submittedName>
        <fullName evidence="2">Uncharacterized protein</fullName>
    </submittedName>
</protein>
<feature type="signal peptide" evidence="1">
    <location>
        <begin position="1"/>
        <end position="30"/>
    </location>
</feature>
<keyword evidence="1" id="KW-0732">Signal</keyword>
<evidence type="ECO:0000313" key="3">
    <source>
        <dbReference type="Proteomes" id="UP001557484"/>
    </source>
</evidence>
<comment type="caution">
    <text evidence="2">The sequence shown here is derived from an EMBL/GenBank/DDBJ whole genome shotgun (WGS) entry which is preliminary data.</text>
</comment>